<dbReference type="Proteomes" id="UP000828390">
    <property type="component" value="Unassembled WGS sequence"/>
</dbReference>
<dbReference type="EMBL" id="JAIWYP010000009">
    <property type="protein sequence ID" value="KAH3774603.1"/>
    <property type="molecule type" value="Genomic_DNA"/>
</dbReference>
<proteinExistence type="predicted"/>
<name>A0A9D4IK49_DREPO</name>
<protein>
    <submittedName>
        <fullName evidence="1">Uncharacterized protein</fullName>
    </submittedName>
</protein>
<dbReference type="AlphaFoldDB" id="A0A9D4IK49"/>
<keyword evidence="2" id="KW-1185">Reference proteome</keyword>
<evidence type="ECO:0000313" key="1">
    <source>
        <dbReference type="EMBL" id="KAH3774603.1"/>
    </source>
</evidence>
<reference evidence="1" key="2">
    <citation type="submission" date="2020-11" db="EMBL/GenBank/DDBJ databases">
        <authorList>
            <person name="McCartney M.A."/>
            <person name="Auch B."/>
            <person name="Kono T."/>
            <person name="Mallez S."/>
            <person name="Becker A."/>
            <person name="Gohl D.M."/>
            <person name="Silverstein K.A.T."/>
            <person name="Koren S."/>
            <person name="Bechman K.B."/>
            <person name="Herman A."/>
            <person name="Abrahante J.E."/>
            <person name="Garbe J."/>
        </authorList>
    </citation>
    <scope>NUCLEOTIDE SEQUENCE</scope>
    <source>
        <strain evidence="1">Duluth1</strain>
        <tissue evidence="1">Whole animal</tissue>
    </source>
</reference>
<organism evidence="1 2">
    <name type="scientific">Dreissena polymorpha</name>
    <name type="common">Zebra mussel</name>
    <name type="synonym">Mytilus polymorpha</name>
    <dbReference type="NCBI Taxonomy" id="45954"/>
    <lineage>
        <taxon>Eukaryota</taxon>
        <taxon>Metazoa</taxon>
        <taxon>Spiralia</taxon>
        <taxon>Lophotrochozoa</taxon>
        <taxon>Mollusca</taxon>
        <taxon>Bivalvia</taxon>
        <taxon>Autobranchia</taxon>
        <taxon>Heteroconchia</taxon>
        <taxon>Euheterodonta</taxon>
        <taxon>Imparidentia</taxon>
        <taxon>Neoheterodontei</taxon>
        <taxon>Myida</taxon>
        <taxon>Dreissenoidea</taxon>
        <taxon>Dreissenidae</taxon>
        <taxon>Dreissena</taxon>
    </lineage>
</organism>
<comment type="caution">
    <text evidence="1">The sequence shown here is derived from an EMBL/GenBank/DDBJ whole genome shotgun (WGS) entry which is preliminary data.</text>
</comment>
<evidence type="ECO:0000313" key="2">
    <source>
        <dbReference type="Proteomes" id="UP000828390"/>
    </source>
</evidence>
<gene>
    <name evidence="1" type="ORF">DPMN_175985</name>
</gene>
<reference evidence="1" key="1">
    <citation type="journal article" date="2019" name="bioRxiv">
        <title>The Genome of the Zebra Mussel, Dreissena polymorpha: A Resource for Invasive Species Research.</title>
        <authorList>
            <person name="McCartney M.A."/>
            <person name="Auch B."/>
            <person name="Kono T."/>
            <person name="Mallez S."/>
            <person name="Zhang Y."/>
            <person name="Obille A."/>
            <person name="Becker A."/>
            <person name="Abrahante J.E."/>
            <person name="Garbe J."/>
            <person name="Badalamenti J.P."/>
            <person name="Herman A."/>
            <person name="Mangelson H."/>
            <person name="Liachko I."/>
            <person name="Sullivan S."/>
            <person name="Sone E.D."/>
            <person name="Koren S."/>
            <person name="Silverstein K.A.T."/>
            <person name="Beckman K.B."/>
            <person name="Gohl D.M."/>
        </authorList>
    </citation>
    <scope>NUCLEOTIDE SEQUENCE</scope>
    <source>
        <strain evidence="1">Duluth1</strain>
        <tissue evidence="1">Whole animal</tissue>
    </source>
</reference>
<accession>A0A9D4IK49</accession>
<sequence>MYKASVQLCNNVRCLSPIHSKAFTIELEAPDISFIKTELILADAGECVDFQASWQIIGQSDNVAFYQWSVSRDAIGGQLLSVWENVRPNGTVVKVIVISFIKMTLSFLVKGDAYLKEVDIKQTMFEWMLFCDKHVIYIVHGLKQVAKCVVLPGHGHLTSFLCVRVFSVSGLAKTSCQKMNKGESGSYSKTSVYDFDSSSVSWVVIKKVNWIRY</sequence>